<evidence type="ECO:0000313" key="1">
    <source>
        <dbReference type="EMBL" id="KAJ2996251.1"/>
    </source>
</evidence>
<evidence type="ECO:0000313" key="2">
    <source>
        <dbReference type="Proteomes" id="UP001143856"/>
    </source>
</evidence>
<dbReference type="Proteomes" id="UP001143856">
    <property type="component" value="Unassembled WGS sequence"/>
</dbReference>
<name>A0ACC1PN65_9PEZI</name>
<dbReference type="EMBL" id="JAPDGR010000102">
    <property type="protein sequence ID" value="KAJ2996251.1"/>
    <property type="molecule type" value="Genomic_DNA"/>
</dbReference>
<accession>A0ACC1PN65</accession>
<keyword evidence="2" id="KW-1185">Reference proteome</keyword>
<gene>
    <name evidence="1" type="ORF">NUW58_g1034</name>
</gene>
<reference evidence="1" key="1">
    <citation type="submission" date="2022-10" db="EMBL/GenBank/DDBJ databases">
        <title>Genome Sequence of Xylaria curta.</title>
        <authorList>
            <person name="Buettner E."/>
        </authorList>
    </citation>
    <scope>NUCLEOTIDE SEQUENCE</scope>
    <source>
        <strain evidence="1">Babe10</strain>
    </source>
</reference>
<proteinExistence type="predicted"/>
<comment type="caution">
    <text evidence="1">The sequence shown here is derived from an EMBL/GenBank/DDBJ whole genome shotgun (WGS) entry which is preliminary data.</text>
</comment>
<sequence length="538" mass="61234">MSSDPKRDSESNVSTRDTPELDTEPRDGADPAKRKELEETEEGLYRYADMPYYLDDIEDVQLYRKGGHHPTHLGDMLNDRFEVVHKLGSGGFGLVWLCYDMVQEKWRAVKVMTAEYSKGEIENRIYGRLREQASPKMLEDSHIIIPVEEFWIQGPNGRHHCLVLPVLGGSVSQWRLGLEPDEQQTATEIRKYCYQVTEAVRFMHHLGICHGDLKPSNILVTLQGIEDMGRDQMLELIGEPELWEVETRSGDDPAPRGPEYIVQPPQEDWWEKHMAGSIAIVDFGSAFFAGNPSDDNAWSIGYAAPEVLLCDNKALRGYHSDIWSLAATLFEIRALNCLFSGTFDLAVRDIEFYLGGLPEPYRSGRYKILASRRGRQQTEEEETTFKVGEPVDATTWSSQPVEWQDSQKLREAREHRVNGTGYIDLLAATLGKERHRYAKHVPGEPPSIEIKYRYPRDEVLQLSDLLGRMLHYDPAKRITIDGVFIHPWVGGRIEVHTIRRLKDGRAGSSCLVVGVALLIYTLASWLRQPPRSTSLNDT</sequence>
<organism evidence="1 2">
    <name type="scientific">Xylaria curta</name>
    <dbReference type="NCBI Taxonomy" id="42375"/>
    <lineage>
        <taxon>Eukaryota</taxon>
        <taxon>Fungi</taxon>
        <taxon>Dikarya</taxon>
        <taxon>Ascomycota</taxon>
        <taxon>Pezizomycotina</taxon>
        <taxon>Sordariomycetes</taxon>
        <taxon>Xylariomycetidae</taxon>
        <taxon>Xylariales</taxon>
        <taxon>Xylariaceae</taxon>
        <taxon>Xylaria</taxon>
    </lineage>
</organism>
<protein>
    <submittedName>
        <fullName evidence="1">Uncharacterized protein</fullName>
    </submittedName>
</protein>